<sequence length="471" mass="51522">MKKRFATKRSFLLCSLLVMALMLGACSTGNGTNAAPEASAGTNGASSAAKTKISYWTIDRHDMDYMQEQVDKYNATNTDNVEVEMKVMADNYNQAVEVAFASNQAPDIFRSGDFQTYVNKGYFAPLDTLLSKEFLAKFDGLLVEDVYTKDGHVYTLPNTGQFWRLLYNVDLLKKAGYTEPPKTLDEMVEIAKKVTEQGKAEGVYGFASNFKNGSGFTRPAFASGSLSSETSHEGFNYQTGEFDFGMYADIAKALHQMKTDGSMIPGAESLDIDPLRAQFAQGKIAMYVNHSSEPAVYTSQFPTEINWSSTLVPTKDGQINGVTWVNAGGYIGINAQSDKQAAAVKFLEYLYNTDLRTEYQEKGLGLSVLPYVNEAAGKPELKGIEGFLPTKYDGIYPATPISVTETKLEGKKASDVFIEYILTSNQDLDAAIKDLNTRYNKALAAARTEGLTNIQANPSFSAKSLQGSLGQ</sequence>
<dbReference type="PANTHER" id="PTHR43649:SF17">
    <property type="entry name" value="ABC TRANSPORTER SOLUTE BINDING PROTEIN-SUGAR TRANSPORT"/>
    <property type="match status" value="1"/>
</dbReference>
<dbReference type="SUPFAM" id="SSF53850">
    <property type="entry name" value="Periplasmic binding protein-like II"/>
    <property type="match status" value="1"/>
</dbReference>
<dbReference type="PROSITE" id="PS51257">
    <property type="entry name" value="PROKAR_LIPOPROTEIN"/>
    <property type="match status" value="1"/>
</dbReference>
<keyword evidence="1" id="KW-0732">Signal</keyword>
<reference evidence="2" key="1">
    <citation type="submission" date="2016-08" db="EMBL/GenBank/DDBJ databases">
        <title>Complete Genome Seqeunce of Paenibacillus sp. BIHB 4019 from tea rhizoplane.</title>
        <authorList>
            <person name="Thakur R."/>
            <person name="Swarnkar M.K."/>
            <person name="Gulati A."/>
        </authorList>
    </citation>
    <scope>NUCLEOTIDE SEQUENCE [LARGE SCALE GENOMIC DNA]</scope>
    <source>
        <strain evidence="2">BIHB4019</strain>
    </source>
</reference>
<name>A0A1B2DHJ0_9BACL</name>
<evidence type="ECO:0000313" key="2">
    <source>
        <dbReference type="EMBL" id="ANY67192.1"/>
    </source>
</evidence>
<feature type="signal peptide" evidence="1">
    <location>
        <begin position="1"/>
        <end position="27"/>
    </location>
</feature>
<accession>A0A1B2DHJ0</accession>
<dbReference type="InterPro" id="IPR050490">
    <property type="entry name" value="Bact_solute-bd_prot1"/>
</dbReference>
<dbReference type="InterPro" id="IPR006059">
    <property type="entry name" value="SBP"/>
</dbReference>
<feature type="chain" id="PRO_5038420126" evidence="1">
    <location>
        <begin position="28"/>
        <end position="471"/>
    </location>
</feature>
<protein>
    <submittedName>
        <fullName evidence="2">ABC transporter substrate-binding protein</fullName>
    </submittedName>
</protein>
<organism evidence="2">
    <name type="scientific">Paenibacillus sp. BIHB 4019</name>
    <dbReference type="NCBI Taxonomy" id="1870819"/>
    <lineage>
        <taxon>Bacteria</taxon>
        <taxon>Bacillati</taxon>
        <taxon>Bacillota</taxon>
        <taxon>Bacilli</taxon>
        <taxon>Bacillales</taxon>
        <taxon>Paenibacillaceae</taxon>
        <taxon>Paenibacillus</taxon>
    </lineage>
</organism>
<dbReference type="Pfam" id="PF01547">
    <property type="entry name" value="SBP_bac_1"/>
    <property type="match status" value="1"/>
</dbReference>
<dbReference type="RefSeq" id="WP_099518404.1">
    <property type="nucleotide sequence ID" value="NZ_CP016808.1"/>
</dbReference>
<dbReference type="EMBL" id="CP016808">
    <property type="protein sequence ID" value="ANY67192.1"/>
    <property type="molecule type" value="Genomic_DNA"/>
</dbReference>
<dbReference type="Gene3D" id="3.40.190.10">
    <property type="entry name" value="Periplasmic binding protein-like II"/>
    <property type="match status" value="1"/>
</dbReference>
<proteinExistence type="predicted"/>
<gene>
    <name evidence="2" type="ORF">BBD42_12495</name>
</gene>
<dbReference type="AlphaFoldDB" id="A0A1B2DHJ0"/>
<evidence type="ECO:0000256" key="1">
    <source>
        <dbReference type="SAM" id="SignalP"/>
    </source>
</evidence>
<dbReference type="PANTHER" id="PTHR43649">
    <property type="entry name" value="ARABINOSE-BINDING PROTEIN-RELATED"/>
    <property type="match status" value="1"/>
</dbReference>